<dbReference type="GO" id="GO:0043952">
    <property type="term" value="P:protein transport by the Sec complex"/>
    <property type="evidence" value="ECO:0007669"/>
    <property type="project" value="TreeGrafter"/>
</dbReference>
<dbReference type="GO" id="GO:0005829">
    <property type="term" value="C:cytosol"/>
    <property type="evidence" value="ECO:0007669"/>
    <property type="project" value="TreeGrafter"/>
</dbReference>
<feature type="domain" description="SecA family profile" evidence="4">
    <location>
        <begin position="1"/>
        <end position="160"/>
    </location>
</feature>
<protein>
    <submittedName>
        <fullName evidence="5">Preprotein translocase subunit SecA</fullName>
    </submittedName>
</protein>
<organism evidence="5 6">
    <name type="scientific">Fructilactobacillus lindneri DSM 20690 = JCM 11027</name>
    <dbReference type="NCBI Taxonomy" id="1122148"/>
    <lineage>
        <taxon>Bacteria</taxon>
        <taxon>Bacillati</taxon>
        <taxon>Bacillota</taxon>
        <taxon>Bacilli</taxon>
        <taxon>Lactobacillales</taxon>
        <taxon>Lactobacillaceae</taxon>
        <taxon>Fructilactobacillus</taxon>
    </lineage>
</organism>
<evidence type="ECO:0000313" key="6">
    <source>
        <dbReference type="Proteomes" id="UP000051565"/>
    </source>
</evidence>
<dbReference type="AlphaFoldDB" id="A0A0R2JV22"/>
<dbReference type="Pfam" id="PF07517">
    <property type="entry name" value="SecA_DEAD"/>
    <property type="match status" value="1"/>
</dbReference>
<evidence type="ECO:0000256" key="2">
    <source>
        <dbReference type="ARBA" id="ARBA00022927"/>
    </source>
</evidence>
<evidence type="ECO:0000256" key="1">
    <source>
        <dbReference type="ARBA" id="ARBA00022475"/>
    </source>
</evidence>
<dbReference type="PANTHER" id="PTHR30612">
    <property type="entry name" value="SECA INNER MEMBRANE COMPONENT OF SEC PROTEIN SECRETION SYSTEM"/>
    <property type="match status" value="1"/>
</dbReference>
<keyword evidence="1" id="KW-1003">Cell membrane</keyword>
<dbReference type="InterPro" id="IPR027417">
    <property type="entry name" value="P-loop_NTPase"/>
</dbReference>
<evidence type="ECO:0000256" key="3">
    <source>
        <dbReference type="ARBA" id="ARBA00023010"/>
    </source>
</evidence>
<dbReference type="SMART" id="SM00957">
    <property type="entry name" value="SecA_DEAD"/>
    <property type="match status" value="1"/>
</dbReference>
<accession>A0A0R2JV22</accession>
<reference evidence="5 6" key="1">
    <citation type="journal article" date="2015" name="Genome Announc.">
        <title>Expanding the biotechnology potential of lactobacilli through comparative genomics of 213 strains and associated genera.</title>
        <authorList>
            <person name="Sun Z."/>
            <person name="Harris H.M."/>
            <person name="McCann A."/>
            <person name="Guo C."/>
            <person name="Argimon S."/>
            <person name="Zhang W."/>
            <person name="Yang X."/>
            <person name="Jeffery I.B."/>
            <person name="Cooney J.C."/>
            <person name="Kagawa T.F."/>
            <person name="Liu W."/>
            <person name="Song Y."/>
            <person name="Salvetti E."/>
            <person name="Wrobel A."/>
            <person name="Rasinkangas P."/>
            <person name="Parkhill J."/>
            <person name="Rea M.C."/>
            <person name="O'Sullivan O."/>
            <person name="Ritari J."/>
            <person name="Douillard F.P."/>
            <person name="Paul Ross R."/>
            <person name="Yang R."/>
            <person name="Briner A.E."/>
            <person name="Felis G.E."/>
            <person name="de Vos W.M."/>
            <person name="Barrangou R."/>
            <person name="Klaenhammer T.R."/>
            <person name="Caufield P.W."/>
            <person name="Cui Y."/>
            <person name="Zhang H."/>
            <person name="O'Toole P.W."/>
        </authorList>
    </citation>
    <scope>NUCLEOTIDE SEQUENCE [LARGE SCALE GENOMIC DNA]</scope>
    <source>
        <strain evidence="5 6">DSM 20690</strain>
    </source>
</reference>
<dbReference type="PATRIC" id="fig|1122148.6.peg.1183"/>
<dbReference type="InterPro" id="IPR014018">
    <property type="entry name" value="SecA_motor_DEAD"/>
</dbReference>
<proteinExistence type="predicted"/>
<keyword evidence="2" id="KW-0813">Transport</keyword>
<dbReference type="SUPFAM" id="SSF52540">
    <property type="entry name" value="P-loop containing nucleoside triphosphate hydrolases"/>
    <property type="match status" value="1"/>
</dbReference>
<keyword evidence="2" id="KW-0653">Protein transport</keyword>
<dbReference type="GO" id="GO:0031522">
    <property type="term" value="C:cell envelope Sec protein transport complex"/>
    <property type="evidence" value="ECO:0007669"/>
    <property type="project" value="TreeGrafter"/>
</dbReference>
<comment type="caution">
    <text evidence="5">The sequence shown here is derived from an EMBL/GenBank/DDBJ whole genome shotgun (WGS) entry which is preliminary data.</text>
</comment>
<dbReference type="GO" id="GO:0005886">
    <property type="term" value="C:plasma membrane"/>
    <property type="evidence" value="ECO:0007669"/>
    <property type="project" value="TreeGrafter"/>
</dbReference>
<keyword evidence="3" id="KW-0811">Translocation</keyword>
<evidence type="ECO:0000313" key="5">
    <source>
        <dbReference type="EMBL" id="KRN78876.1"/>
    </source>
</evidence>
<dbReference type="GO" id="GO:0006886">
    <property type="term" value="P:intracellular protein transport"/>
    <property type="evidence" value="ECO:0007669"/>
    <property type="project" value="InterPro"/>
</dbReference>
<keyword evidence="1" id="KW-0472">Membrane</keyword>
<evidence type="ECO:0000259" key="4">
    <source>
        <dbReference type="PROSITE" id="PS51196"/>
    </source>
</evidence>
<sequence>MIFISLLQKQKYQQTVKKIQSLAPKYHQMNDDELQQQTQQLRKVVRDNPQKLKSILPQAYAVVCEACERVLGMRPFPVQILGAVDMEDGNIVEMKTGEGKTLTATMPMYLHGLLGSGNFLITANEYLADRDAKDMGKVYRWLGLTVGQCSTRTWQQARRS</sequence>
<dbReference type="Gene3D" id="3.40.50.300">
    <property type="entry name" value="P-loop containing nucleotide triphosphate hydrolases"/>
    <property type="match status" value="1"/>
</dbReference>
<dbReference type="PANTHER" id="PTHR30612:SF0">
    <property type="entry name" value="CHLOROPLAST PROTEIN-TRANSPORTING ATPASE"/>
    <property type="match status" value="1"/>
</dbReference>
<dbReference type="InterPro" id="IPR000185">
    <property type="entry name" value="SecA"/>
</dbReference>
<dbReference type="EMBL" id="JQBT01000033">
    <property type="protein sequence ID" value="KRN78876.1"/>
    <property type="molecule type" value="Genomic_DNA"/>
</dbReference>
<keyword evidence="6" id="KW-1185">Reference proteome</keyword>
<dbReference type="PROSITE" id="PS51196">
    <property type="entry name" value="SECA_MOTOR_DEAD"/>
    <property type="match status" value="1"/>
</dbReference>
<dbReference type="RefSeq" id="WP_318529181.1">
    <property type="nucleotide sequence ID" value="NZ_FUXS01000002.1"/>
</dbReference>
<dbReference type="GO" id="GO:0017038">
    <property type="term" value="P:protein import"/>
    <property type="evidence" value="ECO:0007669"/>
    <property type="project" value="InterPro"/>
</dbReference>
<dbReference type="GO" id="GO:0005524">
    <property type="term" value="F:ATP binding"/>
    <property type="evidence" value="ECO:0007669"/>
    <property type="project" value="InterPro"/>
</dbReference>
<dbReference type="InterPro" id="IPR011115">
    <property type="entry name" value="SecA_DEAD"/>
</dbReference>
<dbReference type="GeneID" id="85723054"/>
<name>A0A0R2JV22_9LACO</name>
<gene>
    <name evidence="5" type="ORF">IV52_GL001157</name>
</gene>
<dbReference type="Proteomes" id="UP000051565">
    <property type="component" value="Unassembled WGS sequence"/>
</dbReference>
<dbReference type="GO" id="GO:0006605">
    <property type="term" value="P:protein targeting"/>
    <property type="evidence" value="ECO:0007669"/>
    <property type="project" value="InterPro"/>
</dbReference>
<dbReference type="PRINTS" id="PR00906">
    <property type="entry name" value="SECA"/>
</dbReference>